<dbReference type="EMBL" id="DXHR01000003">
    <property type="protein sequence ID" value="HIW11704.1"/>
    <property type="molecule type" value="Genomic_DNA"/>
</dbReference>
<evidence type="ECO:0000313" key="2">
    <source>
        <dbReference type="Proteomes" id="UP000823989"/>
    </source>
</evidence>
<evidence type="ECO:0000313" key="1">
    <source>
        <dbReference type="EMBL" id="HIW11704.1"/>
    </source>
</evidence>
<proteinExistence type="predicted"/>
<accession>A0A9D1TZX2</accession>
<dbReference type="AlphaFoldDB" id="A0A9D1TZX2"/>
<reference evidence="1" key="1">
    <citation type="journal article" date="2021" name="PeerJ">
        <title>Extensive microbial diversity within the chicken gut microbiome revealed by metagenomics and culture.</title>
        <authorList>
            <person name="Gilroy R."/>
            <person name="Ravi A."/>
            <person name="Getino M."/>
            <person name="Pursley I."/>
            <person name="Horton D.L."/>
            <person name="Alikhan N.F."/>
            <person name="Baker D."/>
            <person name="Gharbi K."/>
            <person name="Hall N."/>
            <person name="Watson M."/>
            <person name="Adriaenssens E.M."/>
            <person name="Foster-Nyarko E."/>
            <person name="Jarju S."/>
            <person name="Secka A."/>
            <person name="Antonio M."/>
            <person name="Oren A."/>
            <person name="Chaudhuri R.R."/>
            <person name="La Ragione R."/>
            <person name="Hildebrand F."/>
            <person name="Pallen M.J."/>
        </authorList>
    </citation>
    <scope>NUCLEOTIDE SEQUENCE</scope>
    <source>
        <strain evidence="1">ChiHjej13B12-752</strain>
    </source>
</reference>
<sequence>MQFSYDEELEYKILNNVKHDVFEYPNTSMPEYDIRTVDFHMKMMEQKGLIVLTPFTYDFYYSNIELTAEGDRLLSQKAS</sequence>
<dbReference type="Proteomes" id="UP000823989">
    <property type="component" value="Unassembled WGS sequence"/>
</dbReference>
<name>A0A9D1TZX2_9STAP</name>
<protein>
    <submittedName>
        <fullName evidence="1">Uncharacterized protein</fullName>
    </submittedName>
</protein>
<gene>
    <name evidence="1" type="ORF">H9891_00860</name>
</gene>
<comment type="caution">
    <text evidence="1">The sequence shown here is derived from an EMBL/GenBank/DDBJ whole genome shotgun (WGS) entry which is preliminary data.</text>
</comment>
<organism evidence="1 2">
    <name type="scientific">Candidatus Salinicoccus stercoripullorum</name>
    <dbReference type="NCBI Taxonomy" id="2838756"/>
    <lineage>
        <taxon>Bacteria</taxon>
        <taxon>Bacillati</taxon>
        <taxon>Bacillota</taxon>
        <taxon>Bacilli</taxon>
        <taxon>Bacillales</taxon>
        <taxon>Staphylococcaceae</taxon>
        <taxon>Salinicoccus</taxon>
    </lineage>
</organism>
<reference evidence="1" key="2">
    <citation type="submission" date="2021-04" db="EMBL/GenBank/DDBJ databases">
        <authorList>
            <person name="Gilroy R."/>
        </authorList>
    </citation>
    <scope>NUCLEOTIDE SEQUENCE</scope>
    <source>
        <strain evidence="1">ChiHjej13B12-752</strain>
    </source>
</reference>